<feature type="region of interest" description="Disordered" evidence="6">
    <location>
        <begin position="725"/>
        <end position="783"/>
    </location>
</feature>
<dbReference type="InterPro" id="IPR024758">
    <property type="entry name" value="Inp1"/>
</dbReference>
<dbReference type="Pfam" id="PF12634">
    <property type="entry name" value="Inp1"/>
    <property type="match status" value="1"/>
</dbReference>
<evidence type="ECO:0000256" key="6">
    <source>
        <dbReference type="SAM" id="MobiDB-lite"/>
    </source>
</evidence>
<accession>A0AAV9QFD9</accession>
<comment type="function">
    <text evidence="1">Required for peroxisome inheritance.</text>
</comment>
<evidence type="ECO:0000256" key="5">
    <source>
        <dbReference type="ARBA" id="ARBA00023136"/>
    </source>
</evidence>
<protein>
    <recommendedName>
        <fullName evidence="4">Inheritance of peroxisomes protein 1</fullName>
    </recommendedName>
</protein>
<dbReference type="GO" id="GO:0005780">
    <property type="term" value="C:extrinsic component of intraperoxisomal membrane"/>
    <property type="evidence" value="ECO:0007669"/>
    <property type="project" value="InterPro"/>
</dbReference>
<feature type="region of interest" description="Disordered" evidence="6">
    <location>
        <begin position="218"/>
        <end position="539"/>
    </location>
</feature>
<organism evidence="7 8">
    <name type="scientific">Vermiconidia calcicola</name>
    <dbReference type="NCBI Taxonomy" id="1690605"/>
    <lineage>
        <taxon>Eukaryota</taxon>
        <taxon>Fungi</taxon>
        <taxon>Dikarya</taxon>
        <taxon>Ascomycota</taxon>
        <taxon>Pezizomycotina</taxon>
        <taxon>Dothideomycetes</taxon>
        <taxon>Dothideomycetidae</taxon>
        <taxon>Mycosphaerellales</taxon>
        <taxon>Extremaceae</taxon>
        <taxon>Vermiconidia</taxon>
    </lineage>
</organism>
<comment type="caution">
    <text evidence="7">The sequence shown here is derived from an EMBL/GenBank/DDBJ whole genome shotgun (WGS) entry which is preliminary data.</text>
</comment>
<feature type="compositionally biased region" description="Polar residues" evidence="6">
    <location>
        <begin position="661"/>
        <end position="672"/>
    </location>
</feature>
<comment type="similarity">
    <text evidence="3">Belongs to the INP1 family.</text>
</comment>
<evidence type="ECO:0000256" key="1">
    <source>
        <dbReference type="ARBA" id="ARBA00003594"/>
    </source>
</evidence>
<evidence type="ECO:0000313" key="7">
    <source>
        <dbReference type="EMBL" id="KAK5540904.1"/>
    </source>
</evidence>
<dbReference type="EMBL" id="JAXLQG010000004">
    <property type="protein sequence ID" value="KAK5540904.1"/>
    <property type="molecule type" value="Genomic_DNA"/>
</dbReference>
<dbReference type="GO" id="GO:0045033">
    <property type="term" value="P:peroxisome inheritance"/>
    <property type="evidence" value="ECO:0007669"/>
    <property type="project" value="InterPro"/>
</dbReference>
<reference evidence="7 8" key="1">
    <citation type="submission" date="2023-06" db="EMBL/GenBank/DDBJ databases">
        <title>Black Yeasts Isolated from many extreme environments.</title>
        <authorList>
            <person name="Coleine C."/>
            <person name="Stajich J.E."/>
            <person name="Selbmann L."/>
        </authorList>
    </citation>
    <scope>NUCLEOTIDE SEQUENCE [LARGE SCALE GENOMIC DNA]</scope>
    <source>
        <strain evidence="7 8">CCFEE 5887</strain>
    </source>
</reference>
<keyword evidence="5" id="KW-0472">Membrane</keyword>
<name>A0AAV9QFD9_9PEZI</name>
<feature type="compositionally biased region" description="Polar residues" evidence="6">
    <location>
        <begin position="495"/>
        <end position="506"/>
    </location>
</feature>
<dbReference type="AlphaFoldDB" id="A0AAV9QFD9"/>
<feature type="compositionally biased region" description="Low complexity" evidence="6">
    <location>
        <begin position="227"/>
        <end position="241"/>
    </location>
</feature>
<keyword evidence="8" id="KW-1185">Reference proteome</keyword>
<feature type="region of interest" description="Disordered" evidence="6">
    <location>
        <begin position="551"/>
        <end position="672"/>
    </location>
</feature>
<evidence type="ECO:0000256" key="4">
    <source>
        <dbReference type="ARBA" id="ARBA00021397"/>
    </source>
</evidence>
<feature type="compositionally biased region" description="Polar residues" evidence="6">
    <location>
        <begin position="444"/>
        <end position="458"/>
    </location>
</feature>
<gene>
    <name evidence="7" type="ORF">LTR25_002681</name>
</gene>
<evidence type="ECO:0000256" key="3">
    <source>
        <dbReference type="ARBA" id="ARBA00010707"/>
    </source>
</evidence>
<feature type="compositionally biased region" description="Acidic residues" evidence="6">
    <location>
        <begin position="308"/>
        <end position="320"/>
    </location>
</feature>
<evidence type="ECO:0000313" key="8">
    <source>
        <dbReference type="Proteomes" id="UP001345827"/>
    </source>
</evidence>
<feature type="compositionally biased region" description="Polar residues" evidence="6">
    <location>
        <begin position="247"/>
        <end position="260"/>
    </location>
</feature>
<feature type="compositionally biased region" description="Basic and acidic residues" evidence="6">
    <location>
        <begin position="561"/>
        <end position="580"/>
    </location>
</feature>
<sequence length="783" mass="85895">MSTTPQRMGCSAGYDSLRKCSMASPSYGERPPLQGYRRSFTLPARQLTVHERAGLERSDADANVLWSHPYARIIAFSPPTDSISSQSKEPLPDTDYPVDAIETLPWRSRTETLAATGQIMIEKVRGSSNFLKSADQKVIHTIMRNSQCWCVDGESKFVLRTGKLRYYRIELPSETDADKEKVEELKTVLSKVLRFERTPCPFKRAFHVDLPDDAITPRRKGVWTRKQPSQPTSPSTDPLPLRRTKTSRAWSLQGPATSTPLEHYGRRGSDYGYGQSRESSPIPPHESDRWRPSTPSSLASSEIVGEREPEEQPYQEDESYDDSHLPMLDDHGSPADAEVEETAHISELPSSDPPRESPFPEGAMELENQESVDLGRTVEVQLAAASNDEAGSDGSKAPSELREADPVIPPQSLEGNSKPPSRGFDKAMDSTEAPAELPSDVDASESTQLAGTEVNQVEPSDEAPTTGDGLPARSSETEASSTAELGEDAAERVSMTVTNYLGSNPSPDDFVEEDGLANSTPSNPENIADDAPDEVEDGDALSRISSIDSFHTTNSLAEENAVEHENTLDSERTPQDERFDPFLNQKPQHRRGVSEMTITASTADMRPSTGDSSEKPATPALGRSPTSDLSWPEVYTPESPITEGLRRRLDKKRSLSPLPPSTTIFSPGSPSQGNHFTAEMLQKACNIALVKPIEAVVLLVHILARIASGATVNDLLSGELFRRPEQRRRRSSFPDQASSPHDDSDDEDDFGVPIRRGRTRDDVAKSPSSTKKNSDADSIFDLD</sequence>
<feature type="compositionally biased region" description="Acidic residues" evidence="6">
    <location>
        <begin position="527"/>
        <end position="539"/>
    </location>
</feature>
<proteinExistence type="inferred from homology"/>
<comment type="subcellular location">
    <subcellularLocation>
        <location evidence="2">Peroxisome membrane</location>
        <topology evidence="2">Peripheral membrane protein</topology>
    </subcellularLocation>
</comment>
<feature type="compositionally biased region" description="Basic and acidic residues" evidence="6">
    <location>
        <begin position="321"/>
        <end position="333"/>
    </location>
</feature>
<evidence type="ECO:0000256" key="2">
    <source>
        <dbReference type="ARBA" id="ARBA00004421"/>
    </source>
</evidence>
<dbReference type="Proteomes" id="UP001345827">
    <property type="component" value="Unassembled WGS sequence"/>
</dbReference>